<dbReference type="PANTHER" id="PTHR23278:SF32">
    <property type="entry name" value="NEUROMUSCULIN, ISOFORM E"/>
    <property type="match status" value="1"/>
</dbReference>
<dbReference type="InterPro" id="IPR007110">
    <property type="entry name" value="Ig-like_dom"/>
</dbReference>
<dbReference type="STRING" id="7070.D7EJY4"/>
<keyword evidence="11" id="KW-1185">Reference proteome</keyword>
<dbReference type="Pfam" id="PF13927">
    <property type="entry name" value="Ig_3"/>
    <property type="match status" value="2"/>
</dbReference>
<dbReference type="Pfam" id="PF13895">
    <property type="entry name" value="Ig_2"/>
    <property type="match status" value="2"/>
</dbReference>
<dbReference type="InterPro" id="IPR036179">
    <property type="entry name" value="Ig-like_dom_sf"/>
</dbReference>
<proteinExistence type="predicted"/>
<feature type="signal peptide" evidence="8">
    <location>
        <begin position="1"/>
        <end position="23"/>
    </location>
</feature>
<comment type="subcellular location">
    <subcellularLocation>
        <location evidence="1">Membrane</location>
        <topology evidence="1">Single-pass membrane protein</topology>
    </subcellularLocation>
</comment>
<dbReference type="InterPro" id="IPR003599">
    <property type="entry name" value="Ig_sub"/>
</dbReference>
<dbReference type="SMART" id="SM00409">
    <property type="entry name" value="IG"/>
    <property type="match status" value="7"/>
</dbReference>
<feature type="chain" id="PRO_5007310953" description="Ig-like domain-containing protein" evidence="8">
    <location>
        <begin position="24"/>
        <end position="1615"/>
    </location>
</feature>
<dbReference type="HOGENOM" id="CLU_240331_0_0_1"/>
<dbReference type="OMA" id="LMCHVEC"/>
<keyword evidence="3 7" id="KW-1133">Transmembrane helix</keyword>
<keyword evidence="5" id="KW-1015">Disulfide bond</keyword>
<feature type="compositionally biased region" description="Low complexity" evidence="6">
    <location>
        <begin position="1270"/>
        <end position="1284"/>
    </location>
</feature>
<keyword evidence="2 7" id="KW-0812">Transmembrane</keyword>
<dbReference type="SMART" id="SM00406">
    <property type="entry name" value="IGv"/>
    <property type="match status" value="2"/>
</dbReference>
<reference evidence="10 11" key="2">
    <citation type="journal article" date="2010" name="Nucleic Acids Res.">
        <title>BeetleBase in 2010: revisions to provide comprehensive genomic information for Tribolium castaneum.</title>
        <authorList>
            <person name="Kim H.S."/>
            <person name="Murphy T."/>
            <person name="Xia J."/>
            <person name="Caragea D."/>
            <person name="Park Y."/>
            <person name="Beeman R.W."/>
            <person name="Lorenzen M.D."/>
            <person name="Butcher S."/>
            <person name="Manak J.R."/>
            <person name="Brown S.J."/>
        </authorList>
    </citation>
    <scope>NUCLEOTIDE SEQUENCE [LARGE SCALE GENOMIC DNA]</scope>
    <source>
        <strain evidence="10 11">Georgia GA2</strain>
    </source>
</reference>
<feature type="compositionally biased region" description="Polar residues" evidence="6">
    <location>
        <begin position="995"/>
        <end position="1004"/>
    </location>
</feature>
<evidence type="ECO:0000313" key="11">
    <source>
        <dbReference type="Proteomes" id="UP000007266"/>
    </source>
</evidence>
<dbReference type="Pfam" id="PF07686">
    <property type="entry name" value="V-set"/>
    <property type="match status" value="1"/>
</dbReference>
<feature type="domain" description="Ig-like" evidence="9">
    <location>
        <begin position="357"/>
        <end position="444"/>
    </location>
</feature>
<dbReference type="PANTHER" id="PTHR23278">
    <property type="entry name" value="SIDESTEP PROTEIN"/>
    <property type="match status" value="1"/>
</dbReference>
<dbReference type="InParanoid" id="D7EJY4"/>
<evidence type="ECO:0000256" key="6">
    <source>
        <dbReference type="SAM" id="MobiDB-lite"/>
    </source>
</evidence>
<evidence type="ECO:0000256" key="4">
    <source>
        <dbReference type="ARBA" id="ARBA00023136"/>
    </source>
</evidence>
<keyword evidence="4 7" id="KW-0472">Membrane</keyword>
<reference evidence="10 11" key="1">
    <citation type="journal article" date="2008" name="Nature">
        <title>The genome of the model beetle and pest Tribolium castaneum.</title>
        <authorList>
            <consortium name="Tribolium Genome Sequencing Consortium"/>
            <person name="Richards S."/>
            <person name="Gibbs R.A."/>
            <person name="Weinstock G.M."/>
            <person name="Brown S.J."/>
            <person name="Denell R."/>
            <person name="Beeman R.W."/>
            <person name="Gibbs R."/>
            <person name="Beeman R.W."/>
            <person name="Brown S.J."/>
            <person name="Bucher G."/>
            <person name="Friedrich M."/>
            <person name="Grimmelikhuijzen C.J."/>
            <person name="Klingler M."/>
            <person name="Lorenzen M."/>
            <person name="Richards S."/>
            <person name="Roth S."/>
            <person name="Schroder R."/>
            <person name="Tautz D."/>
            <person name="Zdobnov E.M."/>
            <person name="Muzny D."/>
            <person name="Gibbs R.A."/>
            <person name="Weinstock G.M."/>
            <person name="Attaway T."/>
            <person name="Bell S."/>
            <person name="Buhay C.J."/>
            <person name="Chandrabose M.N."/>
            <person name="Chavez D."/>
            <person name="Clerk-Blankenburg K.P."/>
            <person name="Cree A."/>
            <person name="Dao M."/>
            <person name="Davis C."/>
            <person name="Chacko J."/>
            <person name="Dinh H."/>
            <person name="Dugan-Rocha S."/>
            <person name="Fowler G."/>
            <person name="Garner T.T."/>
            <person name="Garnes J."/>
            <person name="Gnirke A."/>
            <person name="Hawes A."/>
            <person name="Hernandez J."/>
            <person name="Hines S."/>
            <person name="Holder M."/>
            <person name="Hume J."/>
            <person name="Jhangiani S.N."/>
            <person name="Joshi V."/>
            <person name="Khan Z.M."/>
            <person name="Jackson L."/>
            <person name="Kovar C."/>
            <person name="Kowis A."/>
            <person name="Lee S."/>
            <person name="Lewis L.R."/>
            <person name="Margolis J."/>
            <person name="Morgan M."/>
            <person name="Nazareth L.V."/>
            <person name="Nguyen N."/>
            <person name="Okwuonu G."/>
            <person name="Parker D."/>
            <person name="Richards S."/>
            <person name="Ruiz S.J."/>
            <person name="Santibanez J."/>
            <person name="Savard J."/>
            <person name="Scherer S.E."/>
            <person name="Schneider B."/>
            <person name="Sodergren E."/>
            <person name="Tautz D."/>
            <person name="Vattahil S."/>
            <person name="Villasana D."/>
            <person name="White C.S."/>
            <person name="Wright R."/>
            <person name="Park Y."/>
            <person name="Beeman R.W."/>
            <person name="Lord J."/>
            <person name="Oppert B."/>
            <person name="Lorenzen M."/>
            <person name="Brown S."/>
            <person name="Wang L."/>
            <person name="Savard J."/>
            <person name="Tautz D."/>
            <person name="Richards S."/>
            <person name="Weinstock G."/>
            <person name="Gibbs R.A."/>
            <person name="Liu Y."/>
            <person name="Worley K."/>
            <person name="Weinstock G."/>
            <person name="Elsik C.G."/>
            <person name="Reese J.T."/>
            <person name="Elhaik E."/>
            <person name="Landan G."/>
            <person name="Graur D."/>
            <person name="Arensburger P."/>
            <person name="Atkinson P."/>
            <person name="Beeman R.W."/>
            <person name="Beidler J."/>
            <person name="Brown S.J."/>
            <person name="Demuth J.P."/>
            <person name="Drury D.W."/>
            <person name="Du Y.Z."/>
            <person name="Fujiwara H."/>
            <person name="Lorenzen M."/>
            <person name="Maselli V."/>
            <person name="Osanai M."/>
            <person name="Park Y."/>
            <person name="Robertson H.M."/>
            <person name="Tu Z."/>
            <person name="Wang J.J."/>
            <person name="Wang S."/>
            <person name="Richards S."/>
            <person name="Song H."/>
            <person name="Zhang L."/>
            <person name="Sodergren E."/>
            <person name="Werner D."/>
            <person name="Stanke M."/>
            <person name="Morgenstern B."/>
            <person name="Solovyev V."/>
            <person name="Kosarev P."/>
            <person name="Brown G."/>
            <person name="Chen H.C."/>
            <person name="Ermolaeva O."/>
            <person name="Hlavina W."/>
            <person name="Kapustin Y."/>
            <person name="Kiryutin B."/>
            <person name="Kitts P."/>
            <person name="Maglott D."/>
            <person name="Pruitt K."/>
            <person name="Sapojnikov V."/>
            <person name="Souvorov A."/>
            <person name="Mackey A.J."/>
            <person name="Waterhouse R.M."/>
            <person name="Wyder S."/>
            <person name="Zdobnov E.M."/>
            <person name="Zdobnov E.M."/>
            <person name="Wyder S."/>
            <person name="Kriventseva E.V."/>
            <person name="Kadowaki T."/>
            <person name="Bork P."/>
            <person name="Aranda M."/>
            <person name="Bao R."/>
            <person name="Beermann A."/>
            <person name="Berns N."/>
            <person name="Bolognesi R."/>
            <person name="Bonneton F."/>
            <person name="Bopp D."/>
            <person name="Brown S.J."/>
            <person name="Bucher G."/>
            <person name="Butts T."/>
            <person name="Chaumot A."/>
            <person name="Denell R.E."/>
            <person name="Ferrier D.E."/>
            <person name="Friedrich M."/>
            <person name="Gordon C.M."/>
            <person name="Jindra M."/>
            <person name="Klingler M."/>
            <person name="Lan Q."/>
            <person name="Lattorff H.M."/>
            <person name="Laudet V."/>
            <person name="von Levetsow C."/>
            <person name="Liu Z."/>
            <person name="Lutz R."/>
            <person name="Lynch J.A."/>
            <person name="da Fonseca R.N."/>
            <person name="Posnien N."/>
            <person name="Reuter R."/>
            <person name="Roth S."/>
            <person name="Savard J."/>
            <person name="Schinko J.B."/>
            <person name="Schmitt C."/>
            <person name="Schoppmeier M."/>
            <person name="Schroder R."/>
            <person name="Shippy T.D."/>
            <person name="Simonnet F."/>
            <person name="Marques-Souza H."/>
            <person name="Tautz D."/>
            <person name="Tomoyasu Y."/>
            <person name="Trauner J."/>
            <person name="Van der Zee M."/>
            <person name="Vervoort M."/>
            <person name="Wittkopp N."/>
            <person name="Wimmer E.A."/>
            <person name="Yang X."/>
            <person name="Jones A.K."/>
            <person name="Sattelle D.B."/>
            <person name="Ebert P.R."/>
            <person name="Nelson D."/>
            <person name="Scott J.G."/>
            <person name="Beeman R.W."/>
            <person name="Muthukrishnan S."/>
            <person name="Kramer K.J."/>
            <person name="Arakane Y."/>
            <person name="Beeman R.W."/>
            <person name="Zhu Q."/>
            <person name="Hogenkamp D."/>
            <person name="Dixit R."/>
            <person name="Oppert B."/>
            <person name="Jiang H."/>
            <person name="Zou Z."/>
            <person name="Marshall J."/>
            <person name="Elpidina E."/>
            <person name="Vinokurov K."/>
            <person name="Oppert C."/>
            <person name="Zou Z."/>
            <person name="Evans J."/>
            <person name="Lu Z."/>
            <person name="Zhao P."/>
            <person name="Sumathipala N."/>
            <person name="Altincicek B."/>
            <person name="Vilcinskas A."/>
            <person name="Williams M."/>
            <person name="Hultmark D."/>
            <person name="Hetru C."/>
            <person name="Jiang H."/>
            <person name="Grimmelikhuijzen C.J."/>
            <person name="Hauser F."/>
            <person name="Cazzamali G."/>
            <person name="Williamson M."/>
            <person name="Park Y."/>
            <person name="Li B."/>
            <person name="Tanaka Y."/>
            <person name="Predel R."/>
            <person name="Neupert S."/>
            <person name="Schachtner J."/>
            <person name="Verleyen P."/>
            <person name="Raible F."/>
            <person name="Bork P."/>
            <person name="Friedrich M."/>
            <person name="Walden K.K."/>
            <person name="Robertson H.M."/>
            <person name="Angeli S."/>
            <person name="Foret S."/>
            <person name="Bucher G."/>
            <person name="Schuetz S."/>
            <person name="Maleszka R."/>
            <person name="Wimmer E.A."/>
            <person name="Beeman R.W."/>
            <person name="Lorenzen M."/>
            <person name="Tomoyasu Y."/>
            <person name="Miller S.C."/>
            <person name="Grossmann D."/>
            <person name="Bucher G."/>
        </authorList>
    </citation>
    <scope>NUCLEOTIDE SEQUENCE [LARGE SCALE GENOMIC DNA]</scope>
    <source>
        <strain evidence="10 11">Georgia GA2</strain>
    </source>
</reference>
<evidence type="ECO:0000256" key="7">
    <source>
        <dbReference type="SAM" id="Phobius"/>
    </source>
</evidence>
<dbReference type="SUPFAM" id="SSF48726">
    <property type="entry name" value="Immunoglobulin"/>
    <property type="match status" value="7"/>
</dbReference>
<feature type="region of interest" description="Disordered" evidence="6">
    <location>
        <begin position="1266"/>
        <end position="1291"/>
    </location>
</feature>
<feature type="compositionally biased region" description="Polar residues" evidence="6">
    <location>
        <begin position="1573"/>
        <end position="1592"/>
    </location>
</feature>
<feature type="transmembrane region" description="Helical" evidence="7">
    <location>
        <begin position="963"/>
        <end position="988"/>
    </location>
</feature>
<dbReference type="InterPro" id="IPR003598">
    <property type="entry name" value="Ig_sub2"/>
</dbReference>
<keyword evidence="8" id="KW-0732">Signal</keyword>
<feature type="domain" description="Ig-like" evidence="9">
    <location>
        <begin position="658"/>
        <end position="771"/>
    </location>
</feature>
<protein>
    <recommendedName>
        <fullName evidence="9">Ig-like domain-containing protein</fullName>
    </recommendedName>
</protein>
<dbReference type="CDD" id="cd00096">
    <property type="entry name" value="Ig"/>
    <property type="match status" value="2"/>
</dbReference>
<dbReference type="Proteomes" id="UP000007266">
    <property type="component" value="Unassembled WGS sequence"/>
</dbReference>
<feature type="region of interest" description="Disordered" evidence="6">
    <location>
        <begin position="1493"/>
        <end position="1525"/>
    </location>
</feature>
<feature type="domain" description="Ig-like" evidence="9">
    <location>
        <begin position="135"/>
        <end position="238"/>
    </location>
</feature>
<dbReference type="InterPro" id="IPR013106">
    <property type="entry name" value="Ig_V-set"/>
</dbReference>
<evidence type="ECO:0000256" key="2">
    <source>
        <dbReference type="ARBA" id="ARBA00022692"/>
    </source>
</evidence>
<dbReference type="PROSITE" id="PS50835">
    <property type="entry name" value="IG_LIKE"/>
    <property type="match status" value="9"/>
</dbReference>
<sequence>MDEMKLFGTWVLLLGFLLQYTATKETEVRALVGTNVLLPCRVDVNQCGTLHSVKWYKDTSRIYVFSQAGQIRRAEGDATERMNMTYNEAKNETFLQLSPVKVDDEATYKCEITYLEVVENCDVIQIVKLTTLVKPSNVVLTYNGKEVNESTSLEEKIEGDDVVLTCKAPGGKPIPTVSWYNGTQLMNRASYSARSDGNATGTGISKLQLTLSKYDLNARFECKVESQALEEAIVKGVTLPVKVKPTKIKLSGVNGHVNQGTIVSLICQVFGARPMAEVEWYNSTSIRMVTNSSRGIEVRTVYEQDAGGTYTTKSTLSFPATRFENGKRFECYGKNEVTTLKSEPDLYEPKILDVRYPPVIEVGAIGSTVVNENVNVTLTCRYFANPQKLEGATWIKDGKNLTKIPNKHYGGDVEMPSLTIIGVTREDAGDYSCLLQNAVNSSISEDIIYLDVHYPPDVEVVMAPSTPANATEQTNVTLVCNVTSGNPPALRKVRWFLDGELMAELPECNYSQPVINDTIGGPFCGIDPSILSLIKVEQTFAGNYTCQGENEAGSGPVSEPRELIVYYPPSAAKLTHYPPTVMKSGQVTLTCSVEDTGFPTNVTYLWFRNGHMIHNITVSNWTIPHASLETRSNFTCIALNKGGQSKPAYDFVNVEAPPTVITKASATYKGVLYTSQNMSLSCQIECFPRCSIKWYKDGHEINFENNKLYYVINTNHSADYKTNDFESIESTLVWNMTNWPGKQLDKSAPDSYYTCASYDPPDRHRVGANFSTAIGVEYPPENLTVSHSVINVIEDESPIDVKCSGDGRPNLNYVWKRNQTSEAIVKSDTLKLPKMSRTKAGYYTCEAFNRHGNKTIQVKFNVWYKPECKIERGEIEYNPSLICKADGNPNEMTFTWMMIEQNKTSELNPSGGNTNFSYFFLDSSVTTDIEYQCVANNSIKASDPCSIKIPGSKLPWYLSKENLIVLITSIITLIICFIIVCIVIIVLCRKKRQNTKSPNPSSTGDKTRLGAAPPVGGSADPTNDHDKGFYENLPFHGMQNPPNKPISIIAPFSQEMRNFTPKTPPSINPCPKITVQRHQSFHGFQNTHLRFDFNRSNPFLNNCANFQNNPQVETPFSFQNNFQPILNFNPFLLPNPFSVPPRTNRVAGRRETDVRRTASGINIAENNQVETTKIEKSIPNDKRFGSLELKKHKCYSPTFYSMRCKKHAKKRPVVYALPKKVFGELKPSEDKQQQFQNLTDSIEISEQNSSPKTFPIPAPRCRKHLKKDVSTNNSPNPDVSNSSNEGSEHLESEISVIEAQIHTSCNESETKNSSSGIIKVEAMKALKNSPMLKVSPNFIKPKTESPKGALSLQIQAKRKNSTDNLNQTTDDSSKENLPLIPQMPLLNPQCKWSPGLTSVKQQNAFYTLTTPHYKHVNVGLPPQYSATIPKHTKLIPRALFNEPLPKSKSFSSKPKHKKHFQIPLQKCHSFKFQTAESYFQPIRNIHEEDLMKNGYVSDYPPPSESSSRTTRHHKRGGEKAKQKTKGPLVVMRPNMQFPESVQSSVQLQYPQPVLGRSVKKPNGVVYADLDMPKTNNKKGSQHDNSSCMQNKTQKSKPKTEYATLSFNDVGQEIDV</sequence>
<name>D7EJY4_TRICA</name>
<dbReference type="EMBL" id="KQ972213">
    <property type="protein sequence ID" value="EFA12913.2"/>
    <property type="molecule type" value="Genomic_DNA"/>
</dbReference>
<organism evidence="10 11">
    <name type="scientific">Tribolium castaneum</name>
    <name type="common">Red flour beetle</name>
    <dbReference type="NCBI Taxonomy" id="7070"/>
    <lineage>
        <taxon>Eukaryota</taxon>
        <taxon>Metazoa</taxon>
        <taxon>Ecdysozoa</taxon>
        <taxon>Arthropoda</taxon>
        <taxon>Hexapoda</taxon>
        <taxon>Insecta</taxon>
        <taxon>Pterygota</taxon>
        <taxon>Neoptera</taxon>
        <taxon>Endopterygota</taxon>
        <taxon>Coleoptera</taxon>
        <taxon>Polyphaga</taxon>
        <taxon>Cucujiformia</taxon>
        <taxon>Tenebrionidae</taxon>
        <taxon>Tenebrionidae incertae sedis</taxon>
        <taxon>Tribolium</taxon>
    </lineage>
</organism>
<evidence type="ECO:0000259" key="9">
    <source>
        <dbReference type="PROSITE" id="PS50835"/>
    </source>
</evidence>
<feature type="domain" description="Ig-like" evidence="9">
    <location>
        <begin position="780"/>
        <end position="861"/>
    </location>
</feature>
<dbReference type="InterPro" id="IPR013783">
    <property type="entry name" value="Ig-like_fold"/>
</dbReference>
<evidence type="ECO:0000313" key="10">
    <source>
        <dbReference type="EMBL" id="EFA12913.2"/>
    </source>
</evidence>
<feature type="region of interest" description="Disordered" evidence="6">
    <location>
        <begin position="1356"/>
        <end position="1377"/>
    </location>
</feature>
<feature type="region of interest" description="Disordered" evidence="6">
    <location>
        <begin position="1570"/>
        <end position="1615"/>
    </location>
</feature>
<evidence type="ECO:0000256" key="5">
    <source>
        <dbReference type="ARBA" id="ARBA00023157"/>
    </source>
</evidence>
<dbReference type="InterPro" id="IPR013162">
    <property type="entry name" value="CD80_C2-set"/>
</dbReference>
<feature type="domain" description="Ig-like" evidence="9">
    <location>
        <begin position="33"/>
        <end position="130"/>
    </location>
</feature>
<feature type="region of interest" description="Disordered" evidence="6">
    <location>
        <begin position="993"/>
        <end position="1023"/>
    </location>
</feature>
<feature type="domain" description="Ig-like" evidence="9">
    <location>
        <begin position="245"/>
        <end position="347"/>
    </location>
</feature>
<dbReference type="Pfam" id="PF08205">
    <property type="entry name" value="C2-set_2"/>
    <property type="match status" value="1"/>
</dbReference>
<dbReference type="SMART" id="SM00408">
    <property type="entry name" value="IGc2"/>
    <property type="match status" value="7"/>
</dbReference>
<evidence type="ECO:0000256" key="3">
    <source>
        <dbReference type="ARBA" id="ARBA00022989"/>
    </source>
</evidence>
<feature type="domain" description="Ig-like" evidence="9">
    <location>
        <begin position="870"/>
        <end position="946"/>
    </location>
</feature>
<feature type="domain" description="Ig-like" evidence="9">
    <location>
        <begin position="456"/>
        <end position="564"/>
    </location>
</feature>
<dbReference type="GO" id="GO:0016020">
    <property type="term" value="C:membrane"/>
    <property type="evidence" value="ECO:0007669"/>
    <property type="project" value="UniProtKB-SubCell"/>
</dbReference>
<accession>D7EJY4</accession>
<evidence type="ECO:0000256" key="1">
    <source>
        <dbReference type="ARBA" id="ARBA00004167"/>
    </source>
</evidence>
<gene>
    <name evidence="10" type="primary">AUGUSTUS-3.0.2_06983</name>
    <name evidence="10" type="ORF">TcasGA2_TC006983</name>
</gene>
<evidence type="ECO:0000256" key="8">
    <source>
        <dbReference type="SAM" id="SignalP"/>
    </source>
</evidence>
<feature type="domain" description="Ig-like" evidence="9">
    <location>
        <begin position="569"/>
        <end position="653"/>
    </location>
</feature>
<dbReference type="eggNOG" id="KOG3515">
    <property type="taxonomic scope" value="Eukaryota"/>
</dbReference>
<dbReference type="Gene3D" id="2.60.40.10">
    <property type="entry name" value="Immunoglobulins"/>
    <property type="match status" value="9"/>
</dbReference>